<keyword evidence="3" id="KW-1185">Reference proteome</keyword>
<evidence type="ECO:0000313" key="2">
    <source>
        <dbReference type="EMBL" id="QDA61415.1"/>
    </source>
</evidence>
<dbReference type="AlphaFoldDB" id="A0A5B8A482"/>
<reference evidence="2 3" key="1">
    <citation type="submission" date="2019-06" db="EMBL/GenBank/DDBJ databases">
        <authorList>
            <person name="Srinivasan S."/>
        </authorList>
    </citation>
    <scope>NUCLEOTIDE SEQUENCE [LARGE SCALE GENOMIC DNA]</scope>
    <source>
        <strain evidence="2 3">17J68-5</strain>
    </source>
</reference>
<accession>A0A5B8A482</accession>
<dbReference type="KEGG" id="hyj:FHG12_15490"/>
<feature type="domain" description="PKD-like" evidence="1">
    <location>
        <begin position="855"/>
        <end position="929"/>
    </location>
</feature>
<dbReference type="Proteomes" id="UP000305398">
    <property type="component" value="Chromosome"/>
</dbReference>
<gene>
    <name evidence="2" type="ORF">FHG12_15490</name>
</gene>
<dbReference type="NCBIfam" id="TIGR04131">
    <property type="entry name" value="Bac_Flav_CTERM"/>
    <property type="match status" value="1"/>
</dbReference>
<dbReference type="RefSeq" id="WP_139516589.1">
    <property type="nucleotide sequence ID" value="NZ_CP040896.1"/>
</dbReference>
<dbReference type="OrthoDB" id="898151at2"/>
<feature type="domain" description="PKD-like" evidence="1">
    <location>
        <begin position="434"/>
        <end position="506"/>
    </location>
</feature>
<sequence length="1211" mass="127333">MQPHLLRIFFILVTILGLGARPAAATHLLGGEMGYQYLDDKGPVGQPFRYRITVFVYFNADVTSNFPNGRDVIPIGLYSKSPNGTRIGVYSFPRVSNALIKPATSGDCAAGSTNSPVPVRLCKYELIVNLPVSAAGYYAFYTESARNNDIRNLSNPGGTGLTLYTDISPPLIPNSTPTFSDTAVAVICQGDTSIIINNAYDADGDRLVYSFGTPYGGNLGNTPPSFFNPPPTSVVYASTYNVAQPFGPGRGSYAFLDPQTGLSRYAAPFLGKYVVAVDVKEYRVINGQEVLVGTTRRDIQLIAQTCQPNQAPQFTASTTAIKEFTIEEGQSLSFDLAARDPELKTLSLRVNSVLLDGPGGFDATFANDVGTVSNGSGSALISGTGNVSGTFRFNSRCGNARATPYDVVVTAADQACGSKSVAQIIRITVKRASPPTAITGDALVCDQSKPSTYTVTGTNASSYLWRVRGGAIQGPATGSSVSVLWNTAGTGTLSARGITAFGCTTDSVARTVEVRPVSTLSVSADVAICVGTSATLTASGGQNYTWTGGGQTFTGASITVTPNTTTIYTVTSTDGLCSNSRQVTVTVRPQTAADVITGSRSVCPTVQGVTYSVVNPQNTDYQWTVQGGNIVSGQGTTSITVAWGATNANASVQVVGRNAFGCLTAPFVLPVRINELLATPKPNGPLRVCQTDGPFTYQTQLTNGSSYAWQVIGGTQVATNQASIQVNWTRPGIGKLVVTETSNPNGSDIRCLGQSDTLYVTVLPSPAANLAITGPDRVCANSGPVSFTLPGLATSTYQFTLQNAAQQNVAFTAAGNTASVATFATPGVYTLTARETSASACAGPVYTKTFTVDPLPVVTITGPANVCPEGLNGLRYSVPGATGAAFQWTVTDGTIVSGQGTSAITVNFLASNITKTVTVVPTSSFGCTGALASFSVKPDNAAITLNVATVDPQNDHQVLLSVPNLGDNGSRTRVLRRDAGSTGAFAVVPTILTGTRFADASADADAKAYTYRVELTNACGTVIASQEHTIIHTEAVATEGKGGRSEGEVSIQWSDYKGFAVKQYQVFRHIDNAKDELVATIPAGQPLQYKLSTGSQGFNQCFRVTAVSDDASALLTYSNDACVTFENKIALYNIITPNGDGKNDVFFIDNVQLYAGNQLAIFNRWGKEVYSTTNYRNTWGGEGLGAGMYYYLFKLPSGTSYKGWFEIVKDN</sequence>
<proteinExistence type="predicted"/>
<organism evidence="2 3">
    <name type="scientific">Hymenobacter jejuensis</name>
    <dbReference type="NCBI Taxonomy" id="2502781"/>
    <lineage>
        <taxon>Bacteria</taxon>
        <taxon>Pseudomonadati</taxon>
        <taxon>Bacteroidota</taxon>
        <taxon>Cytophagia</taxon>
        <taxon>Cytophagales</taxon>
        <taxon>Hymenobacteraceae</taxon>
        <taxon>Hymenobacter</taxon>
    </lineage>
</organism>
<protein>
    <submittedName>
        <fullName evidence="2">Gliding motility-associated C-terminal domain-containing protein</fullName>
    </submittedName>
</protein>
<dbReference type="InterPro" id="IPR026341">
    <property type="entry name" value="T9SS_type_B"/>
</dbReference>
<dbReference type="Pfam" id="PF19408">
    <property type="entry name" value="PKD_6"/>
    <property type="match status" value="3"/>
</dbReference>
<dbReference type="EMBL" id="CP040896">
    <property type="protein sequence ID" value="QDA61415.1"/>
    <property type="molecule type" value="Genomic_DNA"/>
</dbReference>
<dbReference type="Pfam" id="PF13585">
    <property type="entry name" value="CHU_C"/>
    <property type="match status" value="1"/>
</dbReference>
<evidence type="ECO:0000259" key="1">
    <source>
        <dbReference type="Pfam" id="PF19408"/>
    </source>
</evidence>
<evidence type="ECO:0000313" key="3">
    <source>
        <dbReference type="Proteomes" id="UP000305398"/>
    </source>
</evidence>
<name>A0A5B8A482_9BACT</name>
<feature type="domain" description="PKD-like" evidence="1">
    <location>
        <begin position="592"/>
        <end position="663"/>
    </location>
</feature>
<dbReference type="InterPro" id="IPR045829">
    <property type="entry name" value="PKD_6"/>
</dbReference>